<organism evidence="1 2">
    <name type="scientific">Streptomyces albus (strain ATCC 21838 / DSM 41398 / FERM P-419 / JCM 4703 / NBRC 107858)</name>
    <dbReference type="NCBI Taxonomy" id="1081613"/>
    <lineage>
        <taxon>Bacteria</taxon>
        <taxon>Bacillati</taxon>
        <taxon>Actinomycetota</taxon>
        <taxon>Actinomycetes</taxon>
        <taxon>Kitasatosporales</taxon>
        <taxon>Streptomycetaceae</taxon>
        <taxon>Streptomyces</taxon>
    </lineage>
</organism>
<dbReference type="Gene3D" id="3.40.190.10">
    <property type="entry name" value="Periplasmic binding protein-like II"/>
    <property type="match status" value="1"/>
</dbReference>
<reference evidence="1 2" key="1">
    <citation type="submission" date="2015-01" db="EMBL/GenBank/DDBJ databases">
        <title>Enhanced salinomycin production by adjusting the supply of polyketide extender units in Streptomyce albus DSM 41398.</title>
        <authorList>
            <person name="Lu C."/>
        </authorList>
    </citation>
    <scope>NUCLEOTIDE SEQUENCE [LARGE SCALE GENOMIC DNA]</scope>
    <source>
        <strain evidence="2">ATCC 21838 / DSM 41398 / FERM P-419 / JCM 4703 / NBRC 107858</strain>
    </source>
</reference>
<dbReference type="InterPro" id="IPR006059">
    <property type="entry name" value="SBP"/>
</dbReference>
<dbReference type="PANTHER" id="PTHR43649:SF14">
    <property type="entry name" value="BLR3389 PROTEIN"/>
    <property type="match status" value="1"/>
</dbReference>
<evidence type="ECO:0000313" key="1">
    <source>
        <dbReference type="EMBL" id="AJE87586.1"/>
    </source>
</evidence>
<dbReference type="EMBL" id="CP010519">
    <property type="protein sequence ID" value="AJE87586.1"/>
    <property type="molecule type" value="Genomic_DNA"/>
</dbReference>
<dbReference type="InterPro" id="IPR006311">
    <property type="entry name" value="TAT_signal"/>
</dbReference>
<dbReference type="Proteomes" id="UP000031523">
    <property type="component" value="Chromosome"/>
</dbReference>
<dbReference type="InterPro" id="IPR050490">
    <property type="entry name" value="Bact_solute-bd_prot1"/>
</dbReference>
<accession>A0A0B5F9R3</accession>
<dbReference type="Pfam" id="PF13416">
    <property type="entry name" value="SBP_bac_8"/>
    <property type="match status" value="1"/>
</dbReference>
<sequence length="448" mass="48174">MSALPSGPGEPARTSRRRLLTASLASAGALLTGGSLSGCGAALASDEGTVRLWDLFSGADGGLFNEMRDAARKDMPGTRLERTVLEWGTPYYTKLAMASAGGRGPDLAVCHVSRLAGYAPTGLLDPWDTAELAAYGVRREDFSEAVWGRTQYQDRLYAVPLDTHPFIVFYHPEPAAKAGLLTSDGALDTEAFSSPERFLAAGRELAKASGKQGIAFGYVNDPSQGWRLFYGLYRQTGGRLALPEGGPAEIDEDRMAEVIAFMAKLVDGRANPKSLDYFSGIASFTNKQTAMTLSGDWELATYRAADKKVGAASFPTVFGTPAVYADSHAFVLPRRPDADKGRRERTHRAVAALLKASRVWATAGHIPAYRPVTRTRAYAKLQPQAHYLAAQEHVVLDPSAWFAGAGSDFQNAMSQVLQQALLDGLAPDRAARAMVRRLNSFLSKPSPA</sequence>
<dbReference type="SUPFAM" id="SSF53850">
    <property type="entry name" value="Periplasmic binding protein-like II"/>
    <property type="match status" value="1"/>
</dbReference>
<dbReference type="KEGG" id="sals:SLNWT_7210"/>
<proteinExistence type="predicted"/>
<dbReference type="PANTHER" id="PTHR43649">
    <property type="entry name" value="ARABINOSE-BINDING PROTEIN-RELATED"/>
    <property type="match status" value="1"/>
</dbReference>
<dbReference type="AlphaFoldDB" id="A0A0B5F9R3"/>
<protein>
    <submittedName>
        <fullName evidence="1">Extracellular solute-binding domain-containing protein</fullName>
    </submittedName>
</protein>
<keyword evidence="2" id="KW-1185">Reference proteome</keyword>
<evidence type="ECO:0000313" key="2">
    <source>
        <dbReference type="Proteomes" id="UP000031523"/>
    </source>
</evidence>
<name>A0A0B5F9R3_STRA4</name>
<dbReference type="PROSITE" id="PS51318">
    <property type="entry name" value="TAT"/>
    <property type="match status" value="1"/>
</dbReference>
<gene>
    <name evidence="1" type="ORF">SLNWT_7210</name>
</gene>